<sequence>MGLGTAPRSDFISADLLRAGGHPLHVILAAPMTSYLQKERIPDQWKTLRTVLIRRKGDREDLRNYRLIWLLSMLHKVFTEIILTRISRVLGEGQPQKQAGFRQRFSCMDHIQTVSRVIGVCREYSLFLVLTFLLDYGKAFVQRRNECNTVSAGQSRCGRVVCEDISQLL</sequence>
<accession>A0ABR1EP97</accession>
<dbReference type="Proteomes" id="UP001303046">
    <property type="component" value="Unassembled WGS sequence"/>
</dbReference>
<protein>
    <recommendedName>
        <fullName evidence="3">Reverse transcriptase domain-containing protein</fullName>
    </recommendedName>
</protein>
<evidence type="ECO:0000313" key="1">
    <source>
        <dbReference type="EMBL" id="KAK6764449.1"/>
    </source>
</evidence>
<evidence type="ECO:0000313" key="2">
    <source>
        <dbReference type="Proteomes" id="UP001303046"/>
    </source>
</evidence>
<reference evidence="1 2" key="1">
    <citation type="submission" date="2023-08" db="EMBL/GenBank/DDBJ databases">
        <title>A Necator americanus chromosomal reference genome.</title>
        <authorList>
            <person name="Ilik V."/>
            <person name="Petrzelkova K.J."/>
            <person name="Pardy F."/>
            <person name="Fuh T."/>
            <person name="Niatou-Singa F.S."/>
            <person name="Gouil Q."/>
            <person name="Baker L."/>
            <person name="Ritchie M.E."/>
            <person name="Jex A.R."/>
            <person name="Gazzola D."/>
            <person name="Li H."/>
            <person name="Toshio Fujiwara R."/>
            <person name="Zhan B."/>
            <person name="Aroian R.V."/>
            <person name="Pafco B."/>
            <person name="Schwarz E.M."/>
        </authorList>
    </citation>
    <scope>NUCLEOTIDE SEQUENCE [LARGE SCALE GENOMIC DNA]</scope>
    <source>
        <strain evidence="1 2">Aroian</strain>
        <tissue evidence="1">Whole animal</tissue>
    </source>
</reference>
<name>A0ABR1EP97_NECAM</name>
<gene>
    <name evidence="1" type="primary">Necator_chrX.g24845</name>
    <name evidence="1" type="ORF">RB195_024680</name>
</gene>
<keyword evidence="2" id="KW-1185">Reference proteome</keyword>
<proteinExistence type="predicted"/>
<organism evidence="1 2">
    <name type="scientific">Necator americanus</name>
    <name type="common">Human hookworm</name>
    <dbReference type="NCBI Taxonomy" id="51031"/>
    <lineage>
        <taxon>Eukaryota</taxon>
        <taxon>Metazoa</taxon>
        <taxon>Ecdysozoa</taxon>
        <taxon>Nematoda</taxon>
        <taxon>Chromadorea</taxon>
        <taxon>Rhabditida</taxon>
        <taxon>Rhabditina</taxon>
        <taxon>Rhabditomorpha</taxon>
        <taxon>Strongyloidea</taxon>
        <taxon>Ancylostomatidae</taxon>
        <taxon>Bunostominae</taxon>
        <taxon>Necator</taxon>
    </lineage>
</organism>
<dbReference type="PANTHER" id="PTHR19446">
    <property type="entry name" value="REVERSE TRANSCRIPTASES"/>
    <property type="match status" value="1"/>
</dbReference>
<comment type="caution">
    <text evidence="1">The sequence shown here is derived from an EMBL/GenBank/DDBJ whole genome shotgun (WGS) entry which is preliminary data.</text>
</comment>
<evidence type="ECO:0008006" key="3">
    <source>
        <dbReference type="Google" id="ProtNLM"/>
    </source>
</evidence>
<dbReference type="EMBL" id="JAVFWL010000006">
    <property type="protein sequence ID" value="KAK6764449.1"/>
    <property type="molecule type" value="Genomic_DNA"/>
</dbReference>